<evidence type="ECO:0000259" key="1">
    <source>
        <dbReference type="PROSITE" id="PS51480"/>
    </source>
</evidence>
<dbReference type="SUPFAM" id="SSF101473">
    <property type="entry name" value="DhaL-like"/>
    <property type="match status" value="1"/>
</dbReference>
<gene>
    <name evidence="2" type="ORF">NF557_11315</name>
</gene>
<dbReference type="InterPro" id="IPR048394">
    <property type="entry name" value="FakA-like_M"/>
</dbReference>
<sequence length="560" mass="57769">MSSPAEVPLDLVAARRWALTARAGLAEAREQIDALNVFPVPDGDTGTNMFLTFDGALDVLRGHQGIDGAPIDLTEGLALLARGMLLSARGNSGVILSQLARGLHEAAQEAQSPIEEISPELLADAFVRADHFAWAGVSSPIEGTILSVSRAAATAARVALEGGPGDEPASTAAEVSAAAVAAARTALERTPSQLPALARAGVVDAGGAGLVIVLESLQRVLTDGRIGDDVADAPWLRSGAVVTAIDCDDDGEGAYEVMFLLSESDVVRSAHLRAHLEQIGHSVLVVGGPDTWRVHVHCDEPQVAIEAGTMAGHVDQIRTEELVRTVARATSRSEVPRAAVGVVACAGGDGLLTLFEQTGATVVRSAPGARASTGQLLNAIWAAHAEAVIVLPNDGDTLMAAQAAASAAREEGLVVEVVTSRAAVQGVSALAVLDPDASFGDALEAMREAAEGTLHAELTVASRDAQTGAGPVAVGQWLGLLDGQIVIVDDEPTRAATRLLARLVTDHTELLTLVAGADVDDERRDDMEQAVSAIEAAHSDLEVVWLDGGQPAYAWLLGAE</sequence>
<name>A0ABY4YG32_9MICO</name>
<evidence type="ECO:0000313" key="2">
    <source>
        <dbReference type="EMBL" id="USQ75215.1"/>
    </source>
</evidence>
<dbReference type="InterPro" id="IPR019986">
    <property type="entry name" value="YloV-like"/>
</dbReference>
<protein>
    <submittedName>
        <fullName evidence="2">DAK2 domain-containing protein</fullName>
    </submittedName>
</protein>
<dbReference type="Proteomes" id="UP001056535">
    <property type="component" value="Chromosome"/>
</dbReference>
<dbReference type="PROSITE" id="PS51480">
    <property type="entry name" value="DHAL"/>
    <property type="match status" value="1"/>
</dbReference>
<dbReference type="EMBL" id="CP099490">
    <property type="protein sequence ID" value="USQ75215.1"/>
    <property type="molecule type" value="Genomic_DNA"/>
</dbReference>
<dbReference type="Gene3D" id="1.25.40.340">
    <property type="match status" value="1"/>
</dbReference>
<feature type="domain" description="DhaL" evidence="1">
    <location>
        <begin position="12"/>
        <end position="219"/>
    </location>
</feature>
<dbReference type="NCBIfam" id="TIGR03599">
    <property type="entry name" value="YloV"/>
    <property type="match status" value="1"/>
</dbReference>
<dbReference type="Pfam" id="PF21645">
    <property type="entry name" value="FakA-like_M"/>
    <property type="match status" value="1"/>
</dbReference>
<dbReference type="Pfam" id="PF02734">
    <property type="entry name" value="Dak2"/>
    <property type="match status" value="1"/>
</dbReference>
<accession>A0ABY4YG32</accession>
<dbReference type="InterPro" id="IPR033470">
    <property type="entry name" value="FakA-like_C"/>
</dbReference>
<dbReference type="SMART" id="SM01121">
    <property type="entry name" value="Dak1_2"/>
    <property type="match status" value="1"/>
</dbReference>
<dbReference type="InterPro" id="IPR036117">
    <property type="entry name" value="DhaL_dom_sf"/>
</dbReference>
<keyword evidence="3" id="KW-1185">Reference proteome</keyword>
<reference evidence="2" key="1">
    <citation type="submission" date="2022-06" db="EMBL/GenBank/DDBJ databases">
        <title>Ornithinimicrobium JY.X270.</title>
        <authorList>
            <person name="Huang Y."/>
        </authorList>
    </citation>
    <scope>NUCLEOTIDE SEQUENCE</scope>
    <source>
        <strain evidence="2">JY.X270</strain>
    </source>
</reference>
<dbReference type="SMART" id="SM01120">
    <property type="entry name" value="Dak2"/>
    <property type="match status" value="1"/>
</dbReference>
<dbReference type="RefSeq" id="WP_252619427.1">
    <property type="nucleotide sequence ID" value="NZ_CP099490.1"/>
</dbReference>
<dbReference type="InterPro" id="IPR004007">
    <property type="entry name" value="DhaL_dom"/>
</dbReference>
<dbReference type="PANTHER" id="PTHR33434">
    <property type="entry name" value="DEGV DOMAIN-CONTAINING PROTEIN DR_1986-RELATED"/>
    <property type="match status" value="1"/>
</dbReference>
<proteinExistence type="predicted"/>
<dbReference type="Pfam" id="PF13684">
    <property type="entry name" value="FakA-like_C"/>
    <property type="match status" value="1"/>
</dbReference>
<organism evidence="2 3">
    <name type="scientific">Ornithinimicrobium cryptoxanthini</name>
    <dbReference type="NCBI Taxonomy" id="2934161"/>
    <lineage>
        <taxon>Bacteria</taxon>
        <taxon>Bacillati</taxon>
        <taxon>Actinomycetota</taxon>
        <taxon>Actinomycetes</taxon>
        <taxon>Micrococcales</taxon>
        <taxon>Ornithinimicrobiaceae</taxon>
        <taxon>Ornithinimicrobium</taxon>
    </lineage>
</organism>
<dbReference type="InterPro" id="IPR050270">
    <property type="entry name" value="DegV_domain_contain"/>
</dbReference>
<dbReference type="PANTHER" id="PTHR33434:SF4">
    <property type="entry name" value="PHOSPHATASE PROTEIN"/>
    <property type="match status" value="1"/>
</dbReference>
<evidence type="ECO:0000313" key="3">
    <source>
        <dbReference type="Proteomes" id="UP001056535"/>
    </source>
</evidence>